<dbReference type="InterPro" id="IPR053137">
    <property type="entry name" value="NLR-like"/>
</dbReference>
<dbReference type="GO" id="GO:0009116">
    <property type="term" value="P:nucleoside metabolic process"/>
    <property type="evidence" value="ECO:0007669"/>
    <property type="project" value="InterPro"/>
</dbReference>
<accession>A0A2K0TF65</accession>
<dbReference type="Pfam" id="PF01048">
    <property type="entry name" value="PNP_UDP_1"/>
    <property type="match status" value="1"/>
</dbReference>
<name>A0A2K0TF65_9HYPO</name>
<dbReference type="InterPro" id="IPR035994">
    <property type="entry name" value="Nucleoside_phosphorylase_sf"/>
</dbReference>
<dbReference type="InterPro" id="IPR027417">
    <property type="entry name" value="P-loop_NTPase"/>
</dbReference>
<dbReference type="Pfam" id="PF24883">
    <property type="entry name" value="NPHP3_N"/>
    <property type="match status" value="1"/>
</dbReference>
<dbReference type="GO" id="GO:0003824">
    <property type="term" value="F:catalytic activity"/>
    <property type="evidence" value="ECO:0007669"/>
    <property type="project" value="InterPro"/>
</dbReference>
<dbReference type="InterPro" id="IPR056884">
    <property type="entry name" value="NPHP3-like_N"/>
</dbReference>
<dbReference type="InterPro" id="IPR000845">
    <property type="entry name" value="Nucleoside_phosphorylase_d"/>
</dbReference>
<protein>
    <recommendedName>
        <fullName evidence="2">NACHT domain-containing protein</fullName>
    </recommendedName>
</protein>
<sequence length="894" mass="100330">MSKPAVSRPASREEFEIAIVCALPLEYNAVVILLDQCWDQEGDPYGRARGDNNTYTTGSMGGFNIVVLLLPGIGKVEAANSAAGLRSSYPDIKLLFLNGICGGVPFVKGDELLLGDVIISKTVVQYDLGNRYPDAFKPKDTIDGRLGRASKDVRSFTAILETDRGGDRLEQRAACLLDVIQRASEERDSRRRKSATYAYPGSLNDMLFEASYCHKHRTSSTCGCLENHQDQDLVCEASRHLTCDQLGCDHARLVPRIRIKEKQQSEKDGDIKNAQAPSIFIGRVGSGDTVLKSGIARDRLAREHDILAFETEGSGIWDEFPCIIVKGVCDYADSHNNKTWQNFAAATAASVVRGLIERYPKTDQRVTALARTLARTAISTQAKDSRKNRECLRDLRSTDPADDKKRIQMTKGGLLRESYAWILTNSVFLKWRTDPKYPLLWIRGNPGKGKTMLLCGIADEIEKSATYNLSYFFCQQTDSRINNSVAILRGLIYMLVRKQPYLIAHVRAKYDDVGKAVFEDQNAWVALSQVLANILQDPTLKGTILIIDALDECSQGLHQFLDLIMDIMSSSSRVKLLVSSRNELEIQNRLEDAKKTSSVSLELNSTSVVSAIASYIRHKVRELHVDDDTRAEIEQYLMKHANGTFLWVALVCDNLKRVPRFQVRSVLDRFPPGLDHLYQRMMQKICDVNAIDLGRQILAIALAAYRPLTILEMASLVEFNPRKVGENNALCDISEQIPGLCGSFLVLQDQTVYFVHQSAKDYLVNKAPDELFLPRKTHDKILSASLSNMTMILKKDIYGLEEPGYSIHMIPAMDPDPLAVVRYSCVYWIDHFLDSLPQEDFGMKAVEDFLRSKYLYWLEALALLRNVPKGAVNLQKLEKQVVSKIILINVNHSC</sequence>
<keyword evidence="1" id="KW-0677">Repeat</keyword>
<dbReference type="PANTHER" id="PTHR46082:SF6">
    <property type="entry name" value="AAA+ ATPASE DOMAIN-CONTAINING PROTEIN-RELATED"/>
    <property type="match status" value="1"/>
</dbReference>
<organism evidence="3 4">
    <name type="scientific">Trichoderma gamsii</name>
    <dbReference type="NCBI Taxonomy" id="398673"/>
    <lineage>
        <taxon>Eukaryota</taxon>
        <taxon>Fungi</taxon>
        <taxon>Dikarya</taxon>
        <taxon>Ascomycota</taxon>
        <taxon>Pezizomycotina</taxon>
        <taxon>Sordariomycetes</taxon>
        <taxon>Hypocreomycetidae</taxon>
        <taxon>Hypocreales</taxon>
        <taxon>Hypocreaceae</taxon>
        <taxon>Trichoderma</taxon>
    </lineage>
</organism>
<dbReference type="PANTHER" id="PTHR46082">
    <property type="entry name" value="ATP/GTP-BINDING PROTEIN-RELATED"/>
    <property type="match status" value="1"/>
</dbReference>
<comment type="caution">
    <text evidence="3">The sequence shown here is derived from an EMBL/GenBank/DDBJ whole genome shotgun (WGS) entry which is preliminary data.</text>
</comment>
<feature type="domain" description="NACHT" evidence="2">
    <location>
        <begin position="438"/>
        <end position="652"/>
    </location>
</feature>
<reference evidence="3 4" key="1">
    <citation type="submission" date="2017-02" db="EMBL/GenBank/DDBJ databases">
        <title>Genomes of Trichoderma spp. with biocontrol activity.</title>
        <authorList>
            <person name="Gardiner D."/>
            <person name="Kazan K."/>
            <person name="Vos C."/>
            <person name="Harvey P."/>
        </authorList>
    </citation>
    <scope>NUCLEOTIDE SEQUENCE [LARGE SCALE GENOMIC DNA]</scope>
    <source>
        <strain evidence="3 4">A5MH</strain>
    </source>
</reference>
<dbReference type="Gene3D" id="3.40.50.1580">
    <property type="entry name" value="Nucleoside phosphorylase domain"/>
    <property type="match status" value="1"/>
</dbReference>
<dbReference type="Proteomes" id="UP000236546">
    <property type="component" value="Unassembled WGS sequence"/>
</dbReference>
<evidence type="ECO:0000313" key="4">
    <source>
        <dbReference type="Proteomes" id="UP000236546"/>
    </source>
</evidence>
<proteinExistence type="predicted"/>
<dbReference type="OrthoDB" id="20872at2759"/>
<evidence type="ECO:0000313" key="3">
    <source>
        <dbReference type="EMBL" id="PNP44163.1"/>
    </source>
</evidence>
<dbReference type="Gene3D" id="3.40.50.300">
    <property type="entry name" value="P-loop containing nucleotide triphosphate hydrolases"/>
    <property type="match status" value="1"/>
</dbReference>
<dbReference type="SUPFAM" id="SSF52540">
    <property type="entry name" value="P-loop containing nucleoside triphosphate hydrolases"/>
    <property type="match status" value="1"/>
</dbReference>
<gene>
    <name evidence="3" type="ORF">TGAMA5MH_04450</name>
</gene>
<evidence type="ECO:0000259" key="2">
    <source>
        <dbReference type="PROSITE" id="PS50837"/>
    </source>
</evidence>
<dbReference type="FunFam" id="3.40.50.300:FF:001638">
    <property type="entry name" value="NACHT and WD40 domain protein"/>
    <property type="match status" value="1"/>
</dbReference>
<dbReference type="SUPFAM" id="SSF53167">
    <property type="entry name" value="Purine and uridine phosphorylases"/>
    <property type="match status" value="1"/>
</dbReference>
<evidence type="ECO:0000256" key="1">
    <source>
        <dbReference type="ARBA" id="ARBA00022737"/>
    </source>
</evidence>
<dbReference type="EMBL" id="MTYH01000036">
    <property type="protein sequence ID" value="PNP44163.1"/>
    <property type="molecule type" value="Genomic_DNA"/>
</dbReference>
<dbReference type="InterPro" id="IPR007111">
    <property type="entry name" value="NACHT_NTPase"/>
</dbReference>
<dbReference type="PROSITE" id="PS50837">
    <property type="entry name" value="NACHT"/>
    <property type="match status" value="1"/>
</dbReference>
<dbReference type="AlphaFoldDB" id="A0A2K0TF65"/>